<feature type="transmembrane region" description="Helical" evidence="1">
    <location>
        <begin position="104"/>
        <end position="123"/>
    </location>
</feature>
<keyword evidence="3" id="KW-1185">Reference proteome</keyword>
<dbReference type="AlphaFoldDB" id="A0A7S7NUW2"/>
<keyword evidence="1" id="KW-0812">Transmembrane</keyword>
<dbReference type="PANTHER" id="PTHR35813:SF1">
    <property type="entry name" value="INNER MEMBRANE PROTEIN YBAN"/>
    <property type="match status" value="1"/>
</dbReference>
<evidence type="ECO:0000313" key="3">
    <source>
        <dbReference type="Proteomes" id="UP000593892"/>
    </source>
</evidence>
<name>A0A7S7NUW2_PALFE</name>
<accession>A0A7S7NUW2</accession>
<dbReference type="RefSeq" id="WP_194451922.1">
    <property type="nucleotide sequence ID" value="NZ_CP063849.1"/>
</dbReference>
<keyword evidence="1" id="KW-1133">Transmembrane helix</keyword>
<dbReference type="KEGG" id="pfer:IRI77_09970"/>
<dbReference type="InterPro" id="IPR007401">
    <property type="entry name" value="DUF454"/>
</dbReference>
<proteinExistence type="predicted"/>
<dbReference type="Pfam" id="PF04304">
    <property type="entry name" value="DUF454"/>
    <property type="match status" value="1"/>
</dbReference>
<reference evidence="2 3" key="1">
    <citation type="submission" date="2020-10" db="EMBL/GenBank/DDBJ databases">
        <title>Complete genome sequence of Paludibaculum fermentans P105T, a facultatively anaerobic acidobacterium capable of dissimilatory Fe(III) reduction.</title>
        <authorList>
            <person name="Dedysh S.N."/>
            <person name="Beletsky A.V."/>
            <person name="Kulichevskaya I.S."/>
            <person name="Mardanov A.V."/>
            <person name="Ravin N.V."/>
        </authorList>
    </citation>
    <scope>NUCLEOTIDE SEQUENCE [LARGE SCALE GENOMIC DNA]</scope>
    <source>
        <strain evidence="2 3">P105</strain>
    </source>
</reference>
<dbReference type="GO" id="GO:0005886">
    <property type="term" value="C:plasma membrane"/>
    <property type="evidence" value="ECO:0007669"/>
    <property type="project" value="TreeGrafter"/>
</dbReference>
<keyword evidence="1" id="KW-0472">Membrane</keyword>
<dbReference type="Proteomes" id="UP000593892">
    <property type="component" value="Chromosome"/>
</dbReference>
<evidence type="ECO:0000313" key="2">
    <source>
        <dbReference type="EMBL" id="QOY90257.1"/>
    </source>
</evidence>
<dbReference type="PIRSF" id="PIRSF016789">
    <property type="entry name" value="DUF454"/>
    <property type="match status" value="1"/>
</dbReference>
<dbReference type="EMBL" id="CP063849">
    <property type="protein sequence ID" value="QOY90257.1"/>
    <property type="molecule type" value="Genomic_DNA"/>
</dbReference>
<feature type="transmembrane region" description="Helical" evidence="1">
    <location>
        <begin position="9"/>
        <end position="30"/>
    </location>
</feature>
<feature type="transmembrane region" description="Helical" evidence="1">
    <location>
        <begin position="77"/>
        <end position="98"/>
    </location>
</feature>
<organism evidence="2 3">
    <name type="scientific">Paludibaculum fermentans</name>
    <dbReference type="NCBI Taxonomy" id="1473598"/>
    <lineage>
        <taxon>Bacteria</taxon>
        <taxon>Pseudomonadati</taxon>
        <taxon>Acidobacteriota</taxon>
        <taxon>Terriglobia</taxon>
        <taxon>Bryobacterales</taxon>
        <taxon>Bryobacteraceae</taxon>
        <taxon>Paludibaculum</taxon>
    </lineage>
</organism>
<gene>
    <name evidence="2" type="ORF">IRI77_09970</name>
</gene>
<dbReference type="PANTHER" id="PTHR35813">
    <property type="entry name" value="INNER MEMBRANE PROTEIN YBAN"/>
    <property type="match status" value="1"/>
</dbReference>
<protein>
    <submittedName>
        <fullName evidence="2">YbaN family protein</fullName>
    </submittedName>
</protein>
<evidence type="ECO:0000256" key="1">
    <source>
        <dbReference type="SAM" id="Phobius"/>
    </source>
</evidence>
<sequence length="130" mass="13911">MKPGDTRRILYTGLGCLAAALAFVGVVVPGLPSTEFVLAAAYCFARSSPRMESWLLRHRWFGPTLRRFRETGGITRTGKLAALGSMWSAVLVSSAILAAVNRKAALASILMACVGTLTLLFVVRTAPDRA</sequence>